<feature type="domain" description="Glycosyl transferase family 1" evidence="1">
    <location>
        <begin position="193"/>
        <end position="359"/>
    </location>
</feature>
<reference evidence="4" key="1">
    <citation type="journal article" date="2019" name="Int. J. Syst. Evol. Microbiol.">
        <title>The Global Catalogue of Microorganisms (GCM) 10K type strain sequencing project: providing services to taxonomists for standard genome sequencing and annotation.</title>
        <authorList>
            <consortium name="The Broad Institute Genomics Platform"/>
            <consortium name="The Broad Institute Genome Sequencing Center for Infectious Disease"/>
            <person name="Wu L."/>
            <person name="Ma J."/>
        </authorList>
    </citation>
    <scope>NUCLEOTIDE SEQUENCE [LARGE SCALE GENOMIC DNA]</scope>
    <source>
        <strain evidence="4">JCM 18657</strain>
    </source>
</reference>
<dbReference type="GO" id="GO:0016757">
    <property type="term" value="F:glycosyltransferase activity"/>
    <property type="evidence" value="ECO:0007669"/>
    <property type="project" value="UniProtKB-KW"/>
</dbReference>
<dbReference type="EC" id="2.4.-.-" evidence="3"/>
<dbReference type="InterPro" id="IPR001296">
    <property type="entry name" value="Glyco_trans_1"/>
</dbReference>
<evidence type="ECO:0000259" key="1">
    <source>
        <dbReference type="Pfam" id="PF00534"/>
    </source>
</evidence>
<keyword evidence="3" id="KW-0328">Glycosyltransferase</keyword>
<sequence>MYRVAYLDHTSRWSGGEIALYNLLVHLDDTIKPIVILAEDGPLAERLKDRGVDVRVLVLDEKVRNRNRNDLNWHLLTSAFKAFRYGRQIGRLLREERVACVHTNSLKAAFYGAVAARRAGVPLIWHIHDIIEAPYLRKIVARMIKLFVKVLPDGIIANSNATMSTLNLSRSPYPKQTIVYPSFAGYAGRKATRRPEGAKRPFVVLLAGRIGGWKGQHVLLEAAKSFIDDPNVEFWIAGDALFQEDLHYKEQLLRTIAIERLTNVKMLGHVDNVAELMDQADLLVHTSVIPEPFGQVIIEGMAAGLPVVAADAGGPREIVLHRETGLLIPSGQANLLREAIQWMVEHPEERNRMGERAMNRVKELFLIERTVNQIKAFYPEVIGSQ</sequence>
<gene>
    <name evidence="3" type="ORF">ACFQWB_13470</name>
</gene>
<comment type="caution">
    <text evidence="3">The sequence shown here is derived from an EMBL/GenBank/DDBJ whole genome shotgun (WGS) entry which is preliminary data.</text>
</comment>
<dbReference type="Proteomes" id="UP001596528">
    <property type="component" value="Unassembled WGS sequence"/>
</dbReference>
<dbReference type="InterPro" id="IPR028098">
    <property type="entry name" value="Glyco_trans_4-like_N"/>
</dbReference>
<dbReference type="Gene3D" id="3.40.50.2000">
    <property type="entry name" value="Glycogen Phosphorylase B"/>
    <property type="match status" value="2"/>
</dbReference>
<evidence type="ECO:0000313" key="3">
    <source>
        <dbReference type="EMBL" id="MFC7750931.1"/>
    </source>
</evidence>
<organism evidence="3 4">
    <name type="scientific">Paenibacillus thermoaerophilus</name>
    <dbReference type="NCBI Taxonomy" id="1215385"/>
    <lineage>
        <taxon>Bacteria</taxon>
        <taxon>Bacillati</taxon>
        <taxon>Bacillota</taxon>
        <taxon>Bacilli</taxon>
        <taxon>Bacillales</taxon>
        <taxon>Paenibacillaceae</taxon>
        <taxon>Paenibacillus</taxon>
    </lineage>
</organism>
<dbReference type="RefSeq" id="WP_138789260.1">
    <property type="nucleotide sequence ID" value="NZ_JBHTGQ010000031.1"/>
</dbReference>
<keyword evidence="3" id="KW-0808">Transferase</keyword>
<protein>
    <submittedName>
        <fullName evidence="3">Glycosyltransferase family 4 protein</fullName>
        <ecNumber evidence="3">2.4.-.-</ecNumber>
    </submittedName>
</protein>
<evidence type="ECO:0000313" key="4">
    <source>
        <dbReference type="Proteomes" id="UP001596528"/>
    </source>
</evidence>
<keyword evidence="4" id="KW-1185">Reference proteome</keyword>
<dbReference type="SUPFAM" id="SSF53756">
    <property type="entry name" value="UDP-Glycosyltransferase/glycogen phosphorylase"/>
    <property type="match status" value="1"/>
</dbReference>
<dbReference type="EMBL" id="JBHTGQ010000031">
    <property type="protein sequence ID" value="MFC7750931.1"/>
    <property type="molecule type" value="Genomic_DNA"/>
</dbReference>
<dbReference type="PANTHER" id="PTHR45947:SF3">
    <property type="entry name" value="SULFOQUINOVOSYL TRANSFERASE SQD2"/>
    <property type="match status" value="1"/>
</dbReference>
<dbReference type="Pfam" id="PF13439">
    <property type="entry name" value="Glyco_transf_4"/>
    <property type="match status" value="1"/>
</dbReference>
<proteinExistence type="predicted"/>
<dbReference type="CDD" id="cd03801">
    <property type="entry name" value="GT4_PimA-like"/>
    <property type="match status" value="1"/>
</dbReference>
<dbReference type="PANTHER" id="PTHR45947">
    <property type="entry name" value="SULFOQUINOVOSYL TRANSFERASE SQD2"/>
    <property type="match status" value="1"/>
</dbReference>
<evidence type="ECO:0000259" key="2">
    <source>
        <dbReference type="Pfam" id="PF13439"/>
    </source>
</evidence>
<dbReference type="Pfam" id="PF00534">
    <property type="entry name" value="Glycos_transf_1"/>
    <property type="match status" value="1"/>
</dbReference>
<dbReference type="InterPro" id="IPR050194">
    <property type="entry name" value="Glycosyltransferase_grp1"/>
</dbReference>
<feature type="domain" description="Glycosyltransferase subfamily 4-like N-terminal" evidence="2">
    <location>
        <begin position="43"/>
        <end position="167"/>
    </location>
</feature>
<accession>A0ABW2V449</accession>
<name>A0ABW2V449_9BACL</name>